<dbReference type="Pfam" id="PF14370">
    <property type="entry name" value="Topo_C_assoc"/>
    <property type="match status" value="1"/>
</dbReference>
<name>A0ABX0SCI7_PONBL</name>
<sequence>MEEGRAARGSTGLPRHWARLARVELGGASMGACAPPSLASFLEKRGRLLERLEEQLGRLSTQAADKEKSKQVALGTSKLNYLDPRISVAWCVGPGRRAHSWPRRGDWTPEWPQFSPLGPVVSTGPSWDGTRLAGVFNAESWVTGPLCPRALGPWKARVGPRAAYQPQRAQPAHCGWGDWVAFLPRKRPLSTRSEDSWPALGDTASSLLPWAGGRAVGCAQEEQVG</sequence>
<dbReference type="Proteomes" id="UP001165941">
    <property type="component" value="Unassembled WGS sequence"/>
</dbReference>
<evidence type="ECO:0000313" key="4">
    <source>
        <dbReference type="Proteomes" id="UP001165941"/>
    </source>
</evidence>
<comment type="caution">
    <text evidence="3">The sequence shown here is derived from an EMBL/GenBank/DDBJ whole genome shotgun (WGS) entry which is preliminary data.</text>
</comment>
<dbReference type="InterPro" id="IPR025834">
    <property type="entry name" value="TopoI_C_dom"/>
</dbReference>
<dbReference type="SUPFAM" id="SSF46596">
    <property type="entry name" value="Eukaryotic DNA topoisomerase I, dispensable insert domain"/>
    <property type="match status" value="1"/>
</dbReference>
<evidence type="ECO:0000259" key="2">
    <source>
        <dbReference type="Pfam" id="PF14370"/>
    </source>
</evidence>
<organism evidence="3 4">
    <name type="scientific">Pontoporia blainvillei</name>
    <name type="common">Franciscana</name>
    <name type="synonym">Delphinus blainvillei</name>
    <dbReference type="NCBI Taxonomy" id="48723"/>
    <lineage>
        <taxon>Eukaryota</taxon>
        <taxon>Metazoa</taxon>
        <taxon>Chordata</taxon>
        <taxon>Craniata</taxon>
        <taxon>Vertebrata</taxon>
        <taxon>Euteleostomi</taxon>
        <taxon>Mammalia</taxon>
        <taxon>Eutheria</taxon>
        <taxon>Laurasiatheria</taxon>
        <taxon>Artiodactyla</taxon>
        <taxon>Whippomorpha</taxon>
        <taxon>Cetacea</taxon>
        <taxon>Odontoceti</taxon>
        <taxon>Pontoporiidae</taxon>
        <taxon>Pontoporia</taxon>
    </lineage>
</organism>
<dbReference type="EMBL" id="PGGH01353342">
    <property type="protein sequence ID" value="NIG61752.1"/>
    <property type="molecule type" value="Genomic_DNA"/>
</dbReference>
<feature type="coiled-coil region" evidence="1">
    <location>
        <begin position="42"/>
        <end position="69"/>
    </location>
</feature>
<keyword evidence="1" id="KW-0175">Coiled coil</keyword>
<gene>
    <name evidence="3" type="ORF">BU61_10898</name>
</gene>
<reference evidence="3" key="1">
    <citation type="submission" date="2018-05" db="EMBL/GenBank/DDBJ databases">
        <authorList>
            <person name="Pedro S.L.S."/>
            <person name="Freitas R.C."/>
            <person name="Barreto A.S."/>
            <person name="Lima A.O.S."/>
        </authorList>
    </citation>
    <scope>NUCLEOTIDE SEQUENCE</scope>
    <source>
        <strain evidence="3">BP203</strain>
        <tissue evidence="3">Muscle</tissue>
    </source>
</reference>
<dbReference type="Gene3D" id="1.10.132.10">
    <property type="match status" value="1"/>
</dbReference>
<dbReference type="InterPro" id="IPR014727">
    <property type="entry name" value="TopoI_cat_a/b-sub_euk"/>
</dbReference>
<protein>
    <submittedName>
        <fullName evidence="3">DNA topoisomerase I, mitochondrial isoform X1</fullName>
    </submittedName>
</protein>
<dbReference type="InterPro" id="IPR051062">
    <property type="entry name" value="Topoisomerase_IB"/>
</dbReference>
<keyword evidence="4" id="KW-1185">Reference proteome</keyword>
<evidence type="ECO:0000313" key="3">
    <source>
        <dbReference type="EMBL" id="NIG61752.1"/>
    </source>
</evidence>
<proteinExistence type="predicted"/>
<evidence type="ECO:0000256" key="1">
    <source>
        <dbReference type="SAM" id="Coils"/>
    </source>
</evidence>
<dbReference type="PANTHER" id="PTHR10290">
    <property type="entry name" value="DNA TOPOISOMERASE I"/>
    <property type="match status" value="1"/>
</dbReference>
<dbReference type="PANTHER" id="PTHR10290:SF1">
    <property type="entry name" value="DNA TOPOISOMERASE I, MITOCHONDRIAL"/>
    <property type="match status" value="1"/>
</dbReference>
<feature type="domain" description="Topoisomerase I C-terminal" evidence="2">
    <location>
        <begin position="54"/>
        <end position="91"/>
    </location>
</feature>
<accession>A0ABX0SCI7</accession>